<feature type="signal peptide" evidence="2">
    <location>
        <begin position="1"/>
        <end position="18"/>
    </location>
</feature>
<accession>A0A8H8QZY7</accession>
<dbReference type="AlphaFoldDB" id="A0A8H8QZY7"/>
<feature type="non-terminal residue" evidence="3">
    <location>
        <position position="1"/>
    </location>
</feature>
<comment type="caution">
    <text evidence="3">The sequence shown here is derived from an EMBL/GenBank/DDBJ whole genome shotgun (WGS) entry which is preliminary data.</text>
</comment>
<dbReference type="Proteomes" id="UP000431533">
    <property type="component" value="Unassembled WGS sequence"/>
</dbReference>
<evidence type="ECO:0000313" key="3">
    <source>
        <dbReference type="EMBL" id="TVY24379.1"/>
    </source>
</evidence>
<keyword evidence="2" id="KW-0732">Signal</keyword>
<organism evidence="3 4">
    <name type="scientific">Lachnellula hyalina</name>
    <dbReference type="NCBI Taxonomy" id="1316788"/>
    <lineage>
        <taxon>Eukaryota</taxon>
        <taxon>Fungi</taxon>
        <taxon>Dikarya</taxon>
        <taxon>Ascomycota</taxon>
        <taxon>Pezizomycotina</taxon>
        <taxon>Leotiomycetes</taxon>
        <taxon>Helotiales</taxon>
        <taxon>Lachnaceae</taxon>
        <taxon>Lachnellula</taxon>
    </lineage>
</organism>
<dbReference type="OrthoDB" id="3600127at2759"/>
<evidence type="ECO:0000256" key="2">
    <source>
        <dbReference type="SAM" id="SignalP"/>
    </source>
</evidence>
<sequence>MYGVYLGLGALALSSVNAWKYPDCEMDNCYRNMIDTRFTAEAGPFCLDFISGTTTAAAAIPTDFSNCAGDITAVSSACSCIAYTLTHESSPTKTPCTTSSTPTETPVSTPCTTSTTPSKTHTSTPCTTSSIPVETSTSTPSETHTSTPCTTSTPLSETSTSTPCTTSSIP</sequence>
<gene>
    <name evidence="3" type="ORF">LHYA1_G007446</name>
</gene>
<dbReference type="EMBL" id="QGMH01000133">
    <property type="protein sequence ID" value="TVY24379.1"/>
    <property type="molecule type" value="Genomic_DNA"/>
</dbReference>
<feature type="region of interest" description="Disordered" evidence="1">
    <location>
        <begin position="88"/>
        <end position="170"/>
    </location>
</feature>
<protein>
    <submittedName>
        <fullName evidence="3">Uncharacterized protein</fullName>
    </submittedName>
</protein>
<dbReference type="GeneID" id="41987644"/>
<reference evidence="3 4" key="1">
    <citation type="submission" date="2018-05" db="EMBL/GenBank/DDBJ databases">
        <title>Genome sequencing and assembly of the regulated plant pathogen Lachnellula willkommii and related sister species for the development of diagnostic species identification markers.</title>
        <authorList>
            <person name="Giroux E."/>
            <person name="Bilodeau G."/>
        </authorList>
    </citation>
    <scope>NUCLEOTIDE SEQUENCE [LARGE SCALE GENOMIC DNA]</scope>
    <source>
        <strain evidence="3 4">CBS 185.66</strain>
    </source>
</reference>
<name>A0A8H8QZY7_9HELO</name>
<evidence type="ECO:0000256" key="1">
    <source>
        <dbReference type="SAM" id="MobiDB-lite"/>
    </source>
</evidence>
<proteinExistence type="predicted"/>
<evidence type="ECO:0000313" key="4">
    <source>
        <dbReference type="Proteomes" id="UP000431533"/>
    </source>
</evidence>
<keyword evidence="4" id="KW-1185">Reference proteome</keyword>
<feature type="chain" id="PRO_5034949315" evidence="2">
    <location>
        <begin position="19"/>
        <end position="170"/>
    </location>
</feature>
<feature type="compositionally biased region" description="Low complexity" evidence="1">
    <location>
        <begin position="89"/>
        <end position="170"/>
    </location>
</feature>
<dbReference type="RefSeq" id="XP_031003167.1">
    <property type="nucleotide sequence ID" value="XM_031152375.1"/>
</dbReference>